<comment type="caution">
    <text evidence="2">The sequence shown here is derived from an EMBL/GenBank/DDBJ whole genome shotgun (WGS) entry which is preliminary data.</text>
</comment>
<sequence length="169" mass="17754">MREIGGPARQAFRAGQTVGRDGGQSDVRLQSCRPCRQPGIVTGADAVEMGLRVLGMARCQRGTDQQEADLAVSVAGLHEHPLAEPDRLVGLSGAGERLEQRPTEIGAQRTGPAHVVPRRSCAAPGGSGTEGDEDGHRMSRDVVGQVLQDLKGLRVGPGQVLENQEHAVG</sequence>
<protein>
    <submittedName>
        <fullName evidence="2">Uncharacterized protein</fullName>
    </submittedName>
</protein>
<dbReference type="EMBL" id="BJVI01000040">
    <property type="protein sequence ID" value="GEL19573.1"/>
    <property type="molecule type" value="Genomic_DNA"/>
</dbReference>
<evidence type="ECO:0000256" key="1">
    <source>
        <dbReference type="SAM" id="MobiDB-lite"/>
    </source>
</evidence>
<proteinExistence type="predicted"/>
<gene>
    <name evidence="2" type="ORF">PA7_34100</name>
</gene>
<evidence type="ECO:0000313" key="2">
    <source>
        <dbReference type="EMBL" id="GEL19573.1"/>
    </source>
</evidence>
<dbReference type="Proteomes" id="UP000321328">
    <property type="component" value="Unassembled WGS sequence"/>
</dbReference>
<organism evidence="2 3">
    <name type="scientific">Pseudonocardia asaccharolytica DSM 44247 = NBRC 16224</name>
    <dbReference type="NCBI Taxonomy" id="1123024"/>
    <lineage>
        <taxon>Bacteria</taxon>
        <taxon>Bacillati</taxon>
        <taxon>Actinomycetota</taxon>
        <taxon>Actinomycetes</taxon>
        <taxon>Pseudonocardiales</taxon>
        <taxon>Pseudonocardiaceae</taxon>
        <taxon>Pseudonocardia</taxon>
    </lineage>
</organism>
<accession>A0A511D529</accession>
<feature type="region of interest" description="Disordered" evidence="1">
    <location>
        <begin position="1"/>
        <end position="27"/>
    </location>
</feature>
<feature type="region of interest" description="Disordered" evidence="1">
    <location>
        <begin position="106"/>
        <end position="144"/>
    </location>
</feature>
<reference evidence="2 3" key="1">
    <citation type="submission" date="2019-07" db="EMBL/GenBank/DDBJ databases">
        <title>Whole genome shotgun sequence of Pseudonocardia asaccharolytica NBRC 16224.</title>
        <authorList>
            <person name="Hosoyama A."/>
            <person name="Uohara A."/>
            <person name="Ohji S."/>
            <person name="Ichikawa N."/>
        </authorList>
    </citation>
    <scope>NUCLEOTIDE SEQUENCE [LARGE SCALE GENOMIC DNA]</scope>
    <source>
        <strain evidence="2 3">NBRC 16224</strain>
    </source>
</reference>
<dbReference type="AlphaFoldDB" id="A0A511D529"/>
<keyword evidence="3" id="KW-1185">Reference proteome</keyword>
<evidence type="ECO:0000313" key="3">
    <source>
        <dbReference type="Proteomes" id="UP000321328"/>
    </source>
</evidence>
<name>A0A511D529_9PSEU</name>